<dbReference type="AlphaFoldDB" id="A0A1M4WME9"/>
<dbReference type="RefSeq" id="WP_072834342.1">
    <property type="nucleotide sequence ID" value="NZ_FQUU01000004.1"/>
</dbReference>
<accession>A0A1M4WME9</accession>
<evidence type="ECO:0000313" key="2">
    <source>
        <dbReference type="Proteomes" id="UP000184048"/>
    </source>
</evidence>
<protein>
    <submittedName>
        <fullName evidence="1">Uncharacterized protein</fullName>
    </submittedName>
</protein>
<dbReference type="EMBL" id="FQUU01000004">
    <property type="protein sequence ID" value="SHE82233.1"/>
    <property type="molecule type" value="Genomic_DNA"/>
</dbReference>
<dbReference type="OrthoDB" id="639821at2"/>
<keyword evidence="2" id="KW-1185">Reference proteome</keyword>
<dbReference type="STRING" id="1121884.SAMN02745131_01148"/>
<evidence type="ECO:0000313" key="1">
    <source>
        <dbReference type="EMBL" id="SHE82233.1"/>
    </source>
</evidence>
<reference evidence="1 2" key="1">
    <citation type="submission" date="2016-11" db="EMBL/GenBank/DDBJ databases">
        <authorList>
            <person name="Jaros S."/>
            <person name="Januszkiewicz K."/>
            <person name="Wedrychowicz H."/>
        </authorList>
    </citation>
    <scope>NUCLEOTIDE SEQUENCE [LARGE SCALE GENOMIC DNA]</scope>
    <source>
        <strain evidence="1 2">DSM 18119</strain>
    </source>
</reference>
<sequence>MKWQLTTILVLLQTVAFSQQLNGVWKGTLTQQAGGCFPVYNVELQVNIINNKVAGFCYHYSDVLNYVKKNYNGFYNAATKTIDIQEEKVTTFHIPSDCTPCIRYFSLAYSNSGNKEILSGDWGGVVMNGTAPCTPGKITLHRVAQSDFNHIQEIKVDTGMIRLDFYDNAEIDGDSISVTLDNRPLLSHQKLGLKPLTLEVKVDLDHREQEITMIADNLGTIPPNTAMVIITAADRKYRLFLKSDKQRSAQVRVIYEDPRFAGAN</sequence>
<organism evidence="1 2">
    <name type="scientific">Flavisolibacter ginsengisoli DSM 18119</name>
    <dbReference type="NCBI Taxonomy" id="1121884"/>
    <lineage>
        <taxon>Bacteria</taxon>
        <taxon>Pseudomonadati</taxon>
        <taxon>Bacteroidota</taxon>
        <taxon>Chitinophagia</taxon>
        <taxon>Chitinophagales</taxon>
        <taxon>Chitinophagaceae</taxon>
        <taxon>Flavisolibacter</taxon>
    </lineage>
</organism>
<dbReference type="Proteomes" id="UP000184048">
    <property type="component" value="Unassembled WGS sequence"/>
</dbReference>
<name>A0A1M4WME9_9BACT</name>
<gene>
    <name evidence="1" type="ORF">SAMN02745131_01148</name>
</gene>
<proteinExistence type="predicted"/>